<keyword evidence="1" id="KW-0732">Signal</keyword>
<dbReference type="RefSeq" id="WP_069691333.1">
    <property type="nucleotide sequence ID" value="NZ_CP017147.1"/>
</dbReference>
<gene>
    <name evidence="2" type="ORF">BHK69_18250</name>
</gene>
<evidence type="ECO:0000256" key="1">
    <source>
        <dbReference type="SAM" id="SignalP"/>
    </source>
</evidence>
<dbReference type="AlphaFoldDB" id="A0A1D7U430"/>
<evidence type="ECO:0000313" key="3">
    <source>
        <dbReference type="Proteomes" id="UP000094969"/>
    </source>
</evidence>
<feature type="chain" id="PRO_5009099903" description="AsmA-like C-terminal domain-containing protein" evidence="1">
    <location>
        <begin position="32"/>
        <end position="641"/>
    </location>
</feature>
<reference evidence="2 3" key="1">
    <citation type="journal article" date="2015" name="Antonie Van Leeuwenhoek">
        <title>Bosea vaviloviae sp. nov., a new species of slow-growing rhizobia isolated from nodules of the relict species Vavilovia formosa (Stev.) Fed.</title>
        <authorList>
            <person name="Safronova V.I."/>
            <person name="Kuznetsova I.G."/>
            <person name="Sazanova A.L."/>
            <person name="Kimeklis A.K."/>
            <person name="Belimov A.A."/>
            <person name="Andronov E.E."/>
            <person name="Pinaev A.G."/>
            <person name="Chizhevskaya E.P."/>
            <person name="Pukhaev A.R."/>
            <person name="Popov K.P."/>
            <person name="Willems A."/>
            <person name="Tikhonovich I.A."/>
        </authorList>
    </citation>
    <scope>NUCLEOTIDE SEQUENCE [LARGE SCALE GENOMIC DNA]</scope>
    <source>
        <strain evidence="2 3">Vaf18</strain>
    </source>
</reference>
<accession>A0A1D7U430</accession>
<evidence type="ECO:0000313" key="2">
    <source>
        <dbReference type="EMBL" id="AOO82123.1"/>
    </source>
</evidence>
<proteinExistence type="predicted"/>
<feature type="signal peptide" evidence="1">
    <location>
        <begin position="1"/>
        <end position="31"/>
    </location>
</feature>
<dbReference type="OrthoDB" id="8145316at2"/>
<protein>
    <recommendedName>
        <fullName evidence="4">AsmA-like C-terminal domain-containing protein</fullName>
    </recommendedName>
</protein>
<dbReference type="STRING" id="1526658.BHK69_18250"/>
<keyword evidence="3" id="KW-1185">Reference proteome</keyword>
<dbReference type="KEGG" id="bvv:BHK69_18250"/>
<dbReference type="Proteomes" id="UP000094969">
    <property type="component" value="Chromosome"/>
</dbReference>
<evidence type="ECO:0008006" key="4">
    <source>
        <dbReference type="Google" id="ProtNLM"/>
    </source>
</evidence>
<name>A0A1D7U430_9HYPH</name>
<sequence>MIALPLQRLTSYRSAALATILIALAQQPARAADFQIDGLKLDFGAVVIAVPKIDVKGSALEREAFVSLFNGSTGESAVSRMSKLNAAEISAPELTIEQAVGAQKQVTRYRDVRFSDVKDGKIGRGTAASGTITATLPASGSPAKPPSAGGALGDAAKAIAGGASAGPTSISGQLLRTSFEALDLKHMARVLTEKAQPGVTEAMLPVFGRFEQDGYTLDMGAAGKMSLGKTTGRGFAARVGDEPLGEVFTRLMAMSEAQAKAAKEPGAKPPSLKSEEDRRMGLSLLSLYDNFSYGSGEARDMAMTVVTPATPSAKSETVDMKIARIAFGEDAPAKSGFAVEGLQFAAGGAKGQIDSLSHSGFAMGSVLSELKALLAKPDAEIDTIDFRKFIPTIGTFRLDGLSVDVPQPGKPGQPALAPLKVGLKTFELKAGEQLNGVPTSLGLTIDNLLAPVTETSGNPAARDLIAMGYRMLDFSAKIDLAWEAARNELAIRAISLGGAGMGKLEAKGTLGNVTKDLFSSDLALAQVAALGATARLVEAKLQNQGLFEKLLDNEARKAKRKPEDLRREYAMMASLGLAAILGPSDAAKTLTAAVSRFVAKPGTLTVQASAKSGSGLGLADVITLTDPTEIFDKIDLKANAE</sequence>
<organism evidence="2 3">
    <name type="scientific">Bosea vaviloviae</name>
    <dbReference type="NCBI Taxonomy" id="1526658"/>
    <lineage>
        <taxon>Bacteria</taxon>
        <taxon>Pseudomonadati</taxon>
        <taxon>Pseudomonadota</taxon>
        <taxon>Alphaproteobacteria</taxon>
        <taxon>Hyphomicrobiales</taxon>
        <taxon>Boseaceae</taxon>
        <taxon>Bosea</taxon>
    </lineage>
</organism>
<dbReference type="EMBL" id="CP017147">
    <property type="protein sequence ID" value="AOO82123.1"/>
    <property type="molecule type" value="Genomic_DNA"/>
</dbReference>